<keyword evidence="2" id="KW-1185">Reference proteome</keyword>
<proteinExistence type="predicted"/>
<dbReference type="PANTHER" id="PTHR40056:SF1">
    <property type="entry name" value="DUF1836 DOMAIN-CONTAINING PROTEIN"/>
    <property type="match status" value="1"/>
</dbReference>
<dbReference type="InterPro" id="IPR014975">
    <property type="entry name" value="DUF1836"/>
</dbReference>
<dbReference type="Proteomes" id="UP000029734">
    <property type="component" value="Unassembled WGS sequence"/>
</dbReference>
<dbReference type="STRING" id="268407.PWYN_20075"/>
<reference evidence="1" key="2">
    <citation type="submission" date="2014-10" db="EMBL/GenBank/DDBJ databases">
        <title>Comparative genomics of the Paenibacillus odorifer group.</title>
        <authorList>
            <person name="Tsai Y.-C."/>
            <person name="Martin N."/>
            <person name="Korlach J."/>
            <person name="Wiedmann M."/>
        </authorList>
    </citation>
    <scope>NUCLEOTIDE SEQUENCE [LARGE SCALE GENOMIC DNA]</scope>
    <source>
        <strain evidence="1">DSM 18334</strain>
    </source>
</reference>
<dbReference type="RefSeq" id="WP_036655361.1">
    <property type="nucleotide sequence ID" value="NZ_JQCR01000003.1"/>
</dbReference>
<dbReference type="OrthoDB" id="2351599at2"/>
<accession>A0A098M390</accession>
<dbReference type="AlphaFoldDB" id="A0A098M390"/>
<evidence type="ECO:0000313" key="2">
    <source>
        <dbReference type="Proteomes" id="UP000029734"/>
    </source>
</evidence>
<sequence>MESFTLTRKEMSHILLSLTGNLDQEPPNVLQESWIKFHQTENQNELPAIVQKMIKGRIPKGLSLGDIAALGSHIEYSTLSVTAMQNWVKRDFKEYLGSPRQGKKYSMNQAALLFMIDDLKAALDFESIRQLFHQLFLKPERDDDDLIEPAQLYKAYAGLFEAIKCNPSFQNHQMYARNITGEKSWKDCVIEDSTEGMMKRLAHLTRTQSEAVWNTIFIAAISVQTCYFQSLARQSLHSALFLDF</sequence>
<organism evidence="1 2">
    <name type="scientific">Paenibacillus wynnii</name>
    <dbReference type="NCBI Taxonomy" id="268407"/>
    <lineage>
        <taxon>Bacteria</taxon>
        <taxon>Bacillati</taxon>
        <taxon>Bacillota</taxon>
        <taxon>Bacilli</taxon>
        <taxon>Bacillales</taxon>
        <taxon>Paenibacillaceae</taxon>
        <taxon>Paenibacillus</taxon>
    </lineage>
</organism>
<dbReference type="Pfam" id="PF08876">
    <property type="entry name" value="DUF1836"/>
    <property type="match status" value="1"/>
</dbReference>
<name>A0A098M390_9BACL</name>
<dbReference type="PANTHER" id="PTHR40056">
    <property type="entry name" value="HYPOTHETICAL CYTOSOLIC PROTEIN"/>
    <property type="match status" value="1"/>
</dbReference>
<dbReference type="eggNOG" id="ENOG502ZC9F">
    <property type="taxonomic scope" value="Bacteria"/>
</dbReference>
<protein>
    <recommendedName>
        <fullName evidence="3">DUF1836 domain-containing protein</fullName>
    </recommendedName>
</protein>
<evidence type="ECO:0008006" key="3">
    <source>
        <dbReference type="Google" id="ProtNLM"/>
    </source>
</evidence>
<dbReference type="EMBL" id="JQCR01000003">
    <property type="protein sequence ID" value="KGE16970.1"/>
    <property type="molecule type" value="Genomic_DNA"/>
</dbReference>
<gene>
    <name evidence="1" type="ORF">PWYN_20075</name>
</gene>
<evidence type="ECO:0000313" key="1">
    <source>
        <dbReference type="EMBL" id="KGE16970.1"/>
    </source>
</evidence>
<comment type="caution">
    <text evidence="1">The sequence shown here is derived from an EMBL/GenBank/DDBJ whole genome shotgun (WGS) entry which is preliminary data.</text>
</comment>
<reference evidence="1" key="1">
    <citation type="submission" date="2014-08" db="EMBL/GenBank/DDBJ databases">
        <authorList>
            <person name="den Bakker H.C."/>
        </authorList>
    </citation>
    <scope>NUCLEOTIDE SEQUENCE [LARGE SCALE GENOMIC DNA]</scope>
    <source>
        <strain evidence="1">DSM 18334</strain>
    </source>
</reference>